<organism evidence="3 4">
    <name type="scientific">Phytophthora cactorum</name>
    <dbReference type="NCBI Taxonomy" id="29920"/>
    <lineage>
        <taxon>Eukaryota</taxon>
        <taxon>Sar</taxon>
        <taxon>Stramenopiles</taxon>
        <taxon>Oomycota</taxon>
        <taxon>Peronosporomycetes</taxon>
        <taxon>Peronosporales</taxon>
        <taxon>Peronosporaceae</taxon>
        <taxon>Phytophthora</taxon>
    </lineage>
</organism>
<gene>
    <name evidence="3" type="ORF">JG687_00013038</name>
</gene>
<keyword evidence="1" id="KW-0812">Transmembrane</keyword>
<keyword evidence="1" id="KW-1133">Transmembrane helix</keyword>
<reference evidence="3" key="1">
    <citation type="submission" date="2021-01" db="EMBL/GenBank/DDBJ databases">
        <title>Phytophthora aleatoria, a newly-described species from Pinus radiata is distinct from Phytophthora cactorum isolates based on comparative genomics.</title>
        <authorList>
            <person name="Mcdougal R."/>
            <person name="Panda P."/>
            <person name="Williams N."/>
            <person name="Studholme D.J."/>
        </authorList>
    </citation>
    <scope>NUCLEOTIDE SEQUENCE</scope>
    <source>
        <strain evidence="3">NZFS 3830</strain>
    </source>
</reference>
<evidence type="ECO:0000313" key="3">
    <source>
        <dbReference type="EMBL" id="KAG6952368.1"/>
    </source>
</evidence>
<feature type="transmembrane region" description="Helical" evidence="1">
    <location>
        <begin position="30"/>
        <end position="50"/>
    </location>
</feature>
<keyword evidence="1" id="KW-0472">Membrane</keyword>
<proteinExistence type="predicted"/>
<dbReference type="Pfam" id="PF21056">
    <property type="entry name" value="ZSWIM1-3_RNaseH-like"/>
    <property type="match status" value="1"/>
</dbReference>
<dbReference type="Proteomes" id="UP000688947">
    <property type="component" value="Unassembled WGS sequence"/>
</dbReference>
<name>A0A8T1U2I4_9STRA</name>
<dbReference type="AlphaFoldDB" id="A0A8T1U2I4"/>
<dbReference type="InterPro" id="IPR048324">
    <property type="entry name" value="ZSWIM1-3_RNaseH-like"/>
</dbReference>
<comment type="caution">
    <text evidence="3">The sequence shown here is derived from an EMBL/GenBank/DDBJ whole genome shotgun (WGS) entry which is preliminary data.</text>
</comment>
<evidence type="ECO:0000313" key="4">
    <source>
        <dbReference type="Proteomes" id="UP000688947"/>
    </source>
</evidence>
<evidence type="ECO:0000256" key="1">
    <source>
        <dbReference type="SAM" id="Phobius"/>
    </source>
</evidence>
<feature type="domain" description="ZSWIM1/3 RNaseH-like" evidence="2">
    <location>
        <begin position="1"/>
        <end position="124"/>
    </location>
</feature>
<feature type="non-terminal residue" evidence="3">
    <location>
        <position position="1"/>
    </location>
</feature>
<dbReference type="VEuPathDB" id="FungiDB:PC110_g15387"/>
<evidence type="ECO:0000259" key="2">
    <source>
        <dbReference type="Pfam" id="PF21056"/>
    </source>
</evidence>
<sequence length="132" mass="15135">IVLQTNAQREIFSRWGETLAPDWTHNCTNLGFYVVVLFSWGCMKLAYVLVEMFLTGNLVATAATDRGVSMLDFFCLNQQKETLLAVLSWFIYKNPSWTQLQSLVVDKDCTECSTRRGAFPQASVRYLFARFN</sequence>
<dbReference type="OrthoDB" id="125209at2759"/>
<protein>
    <recommendedName>
        <fullName evidence="2">ZSWIM1/3 RNaseH-like domain-containing protein</fullName>
    </recommendedName>
</protein>
<dbReference type="EMBL" id="JAENGZ010000925">
    <property type="protein sequence ID" value="KAG6952368.1"/>
    <property type="molecule type" value="Genomic_DNA"/>
</dbReference>
<accession>A0A8T1U2I4</accession>